<dbReference type="Proteomes" id="UP000475117">
    <property type="component" value="Chromosome"/>
</dbReference>
<reference evidence="2 3" key="1">
    <citation type="submission" date="2020-12" db="EMBL/GenBank/DDBJ databases">
        <title>Sulforoseuscoccus oceanibium gen. nov., sp. nov., a representative of the phylum Verrucomicrobia with special cytoplasmic membrane, and proposal of Sulforoseuscoccusaceae fam. nov.</title>
        <authorList>
            <person name="Xi F."/>
        </authorList>
    </citation>
    <scope>NUCLEOTIDE SEQUENCE [LARGE SCALE GENOMIC DNA]</scope>
    <source>
        <strain evidence="2 3">T37</strain>
    </source>
</reference>
<evidence type="ECO:0000313" key="2">
    <source>
        <dbReference type="EMBL" id="QQL45443.1"/>
    </source>
</evidence>
<evidence type="ECO:0000256" key="1">
    <source>
        <dbReference type="SAM" id="MobiDB-lite"/>
    </source>
</evidence>
<name>A0A6B3LGM0_9BACT</name>
<feature type="region of interest" description="Disordered" evidence="1">
    <location>
        <begin position="91"/>
        <end position="111"/>
    </location>
</feature>
<feature type="compositionally biased region" description="Basic and acidic residues" evidence="1">
    <location>
        <begin position="55"/>
        <end position="69"/>
    </location>
</feature>
<dbReference type="KEGG" id="soa:G3M56_002290"/>
<keyword evidence="3" id="KW-1185">Reference proteome</keyword>
<dbReference type="InterPro" id="IPR007433">
    <property type="entry name" value="DUF481"/>
</dbReference>
<organism evidence="2 3">
    <name type="scientific">Sulfuriroseicoccus oceanibius</name>
    <dbReference type="NCBI Taxonomy" id="2707525"/>
    <lineage>
        <taxon>Bacteria</taxon>
        <taxon>Pseudomonadati</taxon>
        <taxon>Verrucomicrobiota</taxon>
        <taxon>Verrucomicrobiia</taxon>
        <taxon>Verrucomicrobiales</taxon>
        <taxon>Verrucomicrobiaceae</taxon>
        <taxon>Sulfuriroseicoccus</taxon>
    </lineage>
</organism>
<dbReference type="EMBL" id="CP066776">
    <property type="protein sequence ID" value="QQL45443.1"/>
    <property type="molecule type" value="Genomic_DNA"/>
</dbReference>
<dbReference type="RefSeq" id="WP_164365533.1">
    <property type="nucleotide sequence ID" value="NZ_CP066776.1"/>
</dbReference>
<proteinExistence type="predicted"/>
<dbReference type="AlphaFoldDB" id="A0A6B3LGM0"/>
<evidence type="ECO:0000313" key="3">
    <source>
        <dbReference type="Proteomes" id="UP000475117"/>
    </source>
</evidence>
<protein>
    <submittedName>
        <fullName evidence="2">DUF481 domain-containing protein</fullName>
    </submittedName>
</protein>
<gene>
    <name evidence="2" type="ORF">G3M56_002290</name>
</gene>
<accession>A0A6B3LGM0</accession>
<dbReference type="Pfam" id="PF04338">
    <property type="entry name" value="DUF481"/>
    <property type="match status" value="1"/>
</dbReference>
<sequence>MAVVLLAAVVCGGRASAQFMPNPEVEALLRENARLREEVFRLRLELNRRHLSKRVVEHAQEKPDPRDETQEVPDPDDVEEQLEAFTEERIVDHASADHSTANPRPEARKTEELGDEAVVEAEELIEPKKPKARWSTRVAVGGNLTGGNVDSYRVNGDLRSTRQSEKHRTSLVLNGDVGQSEGRQTSERMFSSADHRSDFTPYWFTTFGGGYQRNPLAGLDHHVRGSIGIGYYFFKSERVEWALDVGPAYVFEQRAGFDDSHRPSARLGQEFEIRIHDHLKFFQNAEVLTSINNGSYWRLHSEAGIETDITRNLSLRFTGRNRYDAQPSAERRNNDFTLGASMVIRLE</sequence>
<feature type="region of interest" description="Disordered" evidence="1">
    <location>
        <begin position="55"/>
        <end position="77"/>
    </location>
</feature>